<evidence type="ECO:0000313" key="1">
    <source>
        <dbReference type="EMBL" id="MFM9331651.1"/>
    </source>
</evidence>
<proteinExistence type="predicted"/>
<keyword evidence="2" id="KW-1185">Reference proteome</keyword>
<sequence>MLNRNAEALFWIGRYMERAENHARMIDVHYHLQHNQDLQDKEYKWARIIRSLGAEVEYRRQFEQYSELDVLSFITLDRGYENSLFSCVSKARANLKTMREALPSELWETLNGFYLALSEKNPGDLRKETPNLFFRYIREKVETFQGIEHSVMLREAEWHFIESGRMLERAENTIRILKFVVTAINEDQAVPYTYLLAALKSVGGYQAFRKFYADSMAIEPILEFLLTHTTFPRSFYYTFTKLEEHLRGIRQLGQPAQSGQEKAIRQAGKIRAELGCMTREDFMLEQMELLIYFLTDACMTLGKSMTETFFRMEEASAS</sequence>
<dbReference type="Proteomes" id="UP001631969">
    <property type="component" value="Unassembled WGS sequence"/>
</dbReference>
<accession>A0ACC7P6P9</accession>
<organism evidence="1 2">
    <name type="scientific">Paenibacillus mesotrionivorans</name>
    <dbReference type="NCBI Taxonomy" id="3160968"/>
    <lineage>
        <taxon>Bacteria</taxon>
        <taxon>Bacillati</taxon>
        <taxon>Bacillota</taxon>
        <taxon>Bacilli</taxon>
        <taxon>Bacillales</taxon>
        <taxon>Paenibacillaceae</taxon>
        <taxon>Paenibacillus</taxon>
    </lineage>
</organism>
<evidence type="ECO:0000313" key="2">
    <source>
        <dbReference type="Proteomes" id="UP001631969"/>
    </source>
</evidence>
<protein>
    <submittedName>
        <fullName evidence="1">Alpha-E domain-containing protein</fullName>
    </submittedName>
</protein>
<reference evidence="1" key="1">
    <citation type="submission" date="2024-12" db="EMBL/GenBank/DDBJ databases">
        <authorList>
            <person name="Wu N."/>
        </authorList>
    </citation>
    <scope>NUCLEOTIDE SEQUENCE</scope>
    <source>
        <strain evidence="1">P15</strain>
    </source>
</reference>
<comment type="caution">
    <text evidence="1">The sequence shown here is derived from an EMBL/GenBank/DDBJ whole genome shotgun (WGS) entry which is preliminary data.</text>
</comment>
<gene>
    <name evidence="1" type="ORF">ACI1P1_25455</name>
</gene>
<name>A0ACC7P6P9_9BACL</name>
<dbReference type="EMBL" id="JBJURJ010000020">
    <property type="protein sequence ID" value="MFM9331651.1"/>
    <property type="molecule type" value="Genomic_DNA"/>
</dbReference>